<proteinExistence type="predicted"/>
<dbReference type="Proteomes" id="UP000070501">
    <property type="component" value="Unassembled WGS sequence"/>
</dbReference>
<evidence type="ECO:0000313" key="2">
    <source>
        <dbReference type="Proteomes" id="UP000070501"/>
    </source>
</evidence>
<gene>
    <name evidence="1" type="ORF">Micbo1qcDRAFT_155669</name>
</gene>
<name>A0A136JIG8_9PEZI</name>
<dbReference type="InParanoid" id="A0A136JIG8"/>
<dbReference type="EMBL" id="KQ964245">
    <property type="protein sequence ID" value="KXJ96947.1"/>
    <property type="molecule type" value="Genomic_DNA"/>
</dbReference>
<sequence length="78" mass="8923">MRSFMEPSRKREGCWRMLSLDDRRRQASAAMVIVGAQAVVRLLVVRCAGWCRARSEGLKGSRVLVDVRSTVAWERRCV</sequence>
<reference evidence="2" key="1">
    <citation type="submission" date="2016-02" db="EMBL/GenBank/DDBJ databases">
        <title>Draft genome sequence of Microdochium bolleyi, a fungal endophyte of beachgrass.</title>
        <authorList>
            <consortium name="DOE Joint Genome Institute"/>
            <person name="David A.S."/>
            <person name="May G."/>
            <person name="Haridas S."/>
            <person name="Lim J."/>
            <person name="Wang M."/>
            <person name="Labutti K."/>
            <person name="Lipzen A."/>
            <person name="Barry K."/>
            <person name="Grigoriev I.V."/>
        </authorList>
    </citation>
    <scope>NUCLEOTIDE SEQUENCE [LARGE SCALE GENOMIC DNA]</scope>
    <source>
        <strain evidence="2">J235TASD1</strain>
    </source>
</reference>
<evidence type="ECO:0000313" key="1">
    <source>
        <dbReference type="EMBL" id="KXJ96947.1"/>
    </source>
</evidence>
<dbReference type="AlphaFoldDB" id="A0A136JIG8"/>
<organism evidence="1 2">
    <name type="scientific">Microdochium bolleyi</name>
    <dbReference type="NCBI Taxonomy" id="196109"/>
    <lineage>
        <taxon>Eukaryota</taxon>
        <taxon>Fungi</taxon>
        <taxon>Dikarya</taxon>
        <taxon>Ascomycota</taxon>
        <taxon>Pezizomycotina</taxon>
        <taxon>Sordariomycetes</taxon>
        <taxon>Xylariomycetidae</taxon>
        <taxon>Xylariales</taxon>
        <taxon>Microdochiaceae</taxon>
        <taxon>Microdochium</taxon>
    </lineage>
</organism>
<accession>A0A136JIG8</accession>
<protein>
    <submittedName>
        <fullName evidence="1">Uncharacterized protein</fullName>
    </submittedName>
</protein>
<keyword evidence="2" id="KW-1185">Reference proteome</keyword>